<name>A0A6S6SAG0_9GAMM</name>
<dbReference type="InterPro" id="IPR053853">
    <property type="entry name" value="FitA-like_RHH"/>
</dbReference>
<dbReference type="GO" id="GO:0006355">
    <property type="term" value="P:regulation of DNA-templated transcription"/>
    <property type="evidence" value="ECO:0007669"/>
    <property type="project" value="InterPro"/>
</dbReference>
<organism evidence="2">
    <name type="scientific">uncultured Thiotrichaceae bacterium</name>
    <dbReference type="NCBI Taxonomy" id="298394"/>
    <lineage>
        <taxon>Bacteria</taxon>
        <taxon>Pseudomonadati</taxon>
        <taxon>Pseudomonadota</taxon>
        <taxon>Gammaproteobacteria</taxon>
        <taxon>Thiotrichales</taxon>
        <taxon>Thiotrichaceae</taxon>
        <taxon>environmental samples</taxon>
    </lineage>
</organism>
<sequence length="84" mass="9466">MAMLTIRNLDDSLKSQLRVRAAEHGCSMEEEVRRILRNVLAANDKKTQSGLGSRIHKRMLEVGGVDLQLPERVLPRPAPDFSEN</sequence>
<dbReference type="Gene3D" id="1.10.1220.10">
    <property type="entry name" value="Met repressor-like"/>
    <property type="match status" value="1"/>
</dbReference>
<dbReference type="AlphaFoldDB" id="A0A6S6SAG0"/>
<feature type="domain" description="Antitoxin FitA-like ribbon-helix-helix" evidence="1">
    <location>
        <begin position="2"/>
        <end position="39"/>
    </location>
</feature>
<dbReference type="Pfam" id="PF22513">
    <property type="entry name" value="FitA-like_RHH"/>
    <property type="match status" value="1"/>
</dbReference>
<evidence type="ECO:0000259" key="1">
    <source>
        <dbReference type="Pfam" id="PF22513"/>
    </source>
</evidence>
<dbReference type="EMBL" id="CACVAT010000051">
    <property type="protein sequence ID" value="CAA6803196.1"/>
    <property type="molecule type" value="Genomic_DNA"/>
</dbReference>
<evidence type="ECO:0000313" key="2">
    <source>
        <dbReference type="EMBL" id="CAA6803196.1"/>
    </source>
</evidence>
<dbReference type="InterPro" id="IPR013321">
    <property type="entry name" value="Arc_rbn_hlx_hlx"/>
</dbReference>
<reference evidence="2" key="1">
    <citation type="submission" date="2020-01" db="EMBL/GenBank/DDBJ databases">
        <authorList>
            <person name="Meier V. D."/>
            <person name="Meier V D."/>
        </authorList>
    </citation>
    <scope>NUCLEOTIDE SEQUENCE</scope>
    <source>
        <strain evidence="2">HLG_WM_MAG_09</strain>
    </source>
</reference>
<protein>
    <submittedName>
        <fullName evidence="2">Plasmid stabilization protein</fullName>
    </submittedName>
</protein>
<dbReference type="SUPFAM" id="SSF47598">
    <property type="entry name" value="Ribbon-helix-helix"/>
    <property type="match status" value="1"/>
</dbReference>
<accession>A0A6S6SAG0</accession>
<dbReference type="InterPro" id="IPR010985">
    <property type="entry name" value="Ribbon_hlx_hlx"/>
</dbReference>
<proteinExistence type="predicted"/>
<gene>
    <name evidence="2" type="ORF">HELGO_WM29540</name>
</gene>